<dbReference type="Proteomes" id="UP000033140">
    <property type="component" value="Unassembled WGS sequence"/>
</dbReference>
<evidence type="ECO:0000313" key="2">
    <source>
        <dbReference type="Proteomes" id="UP000033140"/>
    </source>
</evidence>
<organism evidence="1 2">
    <name type="scientific">Saitoella complicata (strain BCRC 22490 / CBS 7301 / JCM 7358 / NBRC 10748 / NRRL Y-17804)</name>
    <dbReference type="NCBI Taxonomy" id="698492"/>
    <lineage>
        <taxon>Eukaryota</taxon>
        <taxon>Fungi</taxon>
        <taxon>Dikarya</taxon>
        <taxon>Ascomycota</taxon>
        <taxon>Taphrinomycotina</taxon>
        <taxon>Taphrinomycotina incertae sedis</taxon>
        <taxon>Saitoella</taxon>
    </lineage>
</organism>
<dbReference type="OrthoDB" id="5314930at2759"/>
<dbReference type="RefSeq" id="XP_019025056.1">
    <property type="nucleotide sequence ID" value="XM_019167522.1"/>
</dbReference>
<dbReference type="OMA" id="WARHARS"/>
<proteinExistence type="predicted"/>
<gene>
    <name evidence="1" type="ORF">G7K_1060-t1</name>
</gene>
<protein>
    <submittedName>
        <fullName evidence="1">Uncharacterized protein</fullName>
    </submittedName>
</protein>
<sequence>MGVLSSPWARHARSAALSAVALSILALLYLRSHDRYNIIQKDRSQHPLLDPTVTTSFGLTPGHNPILPNERAVQGPWVAHLPAYVKTNQEFTTTLTCTYAAEEGWCPSSYILWFRGLTSLVVPHDPHHICVLDSQNKTVGITYAIKDPGVYEVWAWPEYEDCERFKEMKYPLSNALVQGTPYKITVEGAAPEEGYGVCVEDAPEGRWVSTEHTDRSHKSDAWARSYQNSHGHWRNAFIYQPYSCKRAATSPATLDDPSLSDVKHVLYIGDLTTRGPYCAHTYPMFHDGKIDGPCAYTHDYEFWKEYQMQLTRSFTCRTPKGKDTAWSLLFQGEPGRPAYHVQALERLLEHPLGPPSHVVVNFGLWQAAKTELEYATSVDEMLAFIHHYLPNAHITWRLTTSIFRPAGCYDYNHLARPMTRMQSHVGREMVKTWRKKGMRIVVVDGNGLTDSRPDTSADGRHWVV</sequence>
<evidence type="ECO:0000313" key="1">
    <source>
        <dbReference type="EMBL" id="GAO46842.1"/>
    </source>
</evidence>
<reference evidence="1 2" key="1">
    <citation type="journal article" date="2011" name="J. Gen. Appl. Microbiol.">
        <title>Draft genome sequencing of the enigmatic yeast Saitoella complicata.</title>
        <authorList>
            <person name="Nishida H."/>
            <person name="Hamamoto M."/>
            <person name="Sugiyama J."/>
        </authorList>
    </citation>
    <scope>NUCLEOTIDE SEQUENCE [LARGE SCALE GENOMIC DNA]</scope>
    <source>
        <strain evidence="1 2">NRRL Y-17804</strain>
    </source>
</reference>
<keyword evidence="2" id="KW-1185">Reference proteome</keyword>
<comment type="caution">
    <text evidence="1">The sequence shown here is derived from an EMBL/GenBank/DDBJ whole genome shotgun (WGS) entry which is preliminary data.</text>
</comment>
<reference evidence="1 2" key="2">
    <citation type="journal article" date="2014" name="J. Gen. Appl. Microbiol.">
        <title>The early diverging ascomycetous budding yeast Saitoella complicata has three histone deacetylases belonging to the Clr6, Hos2, and Rpd3 lineages.</title>
        <authorList>
            <person name="Nishida H."/>
            <person name="Matsumoto T."/>
            <person name="Kondo S."/>
            <person name="Hamamoto M."/>
            <person name="Yoshikawa H."/>
        </authorList>
    </citation>
    <scope>NUCLEOTIDE SEQUENCE [LARGE SCALE GENOMIC DNA]</scope>
    <source>
        <strain evidence="1 2">NRRL Y-17804</strain>
    </source>
</reference>
<dbReference type="EMBL" id="BACD03000006">
    <property type="protein sequence ID" value="GAO46842.1"/>
    <property type="molecule type" value="Genomic_DNA"/>
</dbReference>
<reference evidence="1 2" key="3">
    <citation type="journal article" date="2015" name="Genome Announc.">
        <title>Draft Genome Sequence of the Archiascomycetous Yeast Saitoella complicata.</title>
        <authorList>
            <person name="Yamauchi K."/>
            <person name="Kondo S."/>
            <person name="Hamamoto M."/>
            <person name="Takahashi Y."/>
            <person name="Ogura Y."/>
            <person name="Hayashi T."/>
            <person name="Nishida H."/>
        </authorList>
    </citation>
    <scope>NUCLEOTIDE SEQUENCE [LARGE SCALE GENOMIC DNA]</scope>
    <source>
        <strain evidence="1 2">NRRL Y-17804</strain>
    </source>
</reference>
<dbReference type="AlphaFoldDB" id="A0A0E9NAD1"/>
<name>A0A0E9NAD1_SAICN</name>
<accession>A0A0E9NAD1</accession>